<dbReference type="AlphaFoldDB" id="X1VVT8"/>
<evidence type="ECO:0000313" key="1">
    <source>
        <dbReference type="EMBL" id="GAJ22291.1"/>
    </source>
</evidence>
<organism evidence="1">
    <name type="scientific">marine sediment metagenome</name>
    <dbReference type="NCBI Taxonomy" id="412755"/>
    <lineage>
        <taxon>unclassified sequences</taxon>
        <taxon>metagenomes</taxon>
        <taxon>ecological metagenomes</taxon>
    </lineage>
</organism>
<evidence type="ECO:0008006" key="2">
    <source>
        <dbReference type="Google" id="ProtNLM"/>
    </source>
</evidence>
<proteinExistence type="predicted"/>
<gene>
    <name evidence="1" type="ORF">S12H4_58914</name>
</gene>
<sequence length="79" mass="8949">DALTTTTVDSSIIPREIKGGNCKLKEYECVEVKHHKDISKIIEQYQRDGWSLNTYQTAGMGAGPMAYNVKHYLLFEKGK</sequence>
<feature type="non-terminal residue" evidence="1">
    <location>
        <position position="1"/>
    </location>
</feature>
<reference evidence="1" key="1">
    <citation type="journal article" date="2014" name="Front. Microbiol.">
        <title>High frequency of phylogenetically diverse reductive dehalogenase-homologous genes in deep subseafloor sedimentary metagenomes.</title>
        <authorList>
            <person name="Kawai M."/>
            <person name="Futagami T."/>
            <person name="Toyoda A."/>
            <person name="Takaki Y."/>
            <person name="Nishi S."/>
            <person name="Hori S."/>
            <person name="Arai W."/>
            <person name="Tsubouchi T."/>
            <person name="Morono Y."/>
            <person name="Uchiyama I."/>
            <person name="Ito T."/>
            <person name="Fujiyama A."/>
            <person name="Inagaki F."/>
            <person name="Takami H."/>
        </authorList>
    </citation>
    <scope>NUCLEOTIDE SEQUENCE</scope>
    <source>
        <strain evidence="1">Expedition CK06-06</strain>
    </source>
</reference>
<comment type="caution">
    <text evidence="1">The sequence shown here is derived from an EMBL/GenBank/DDBJ whole genome shotgun (WGS) entry which is preliminary data.</text>
</comment>
<name>X1VVT8_9ZZZZ</name>
<protein>
    <recommendedName>
        <fullName evidence="2">DUF4177 domain-containing protein</fullName>
    </recommendedName>
</protein>
<accession>X1VVT8</accession>
<dbReference type="EMBL" id="BARW01038372">
    <property type="protein sequence ID" value="GAJ22291.1"/>
    <property type="molecule type" value="Genomic_DNA"/>
</dbReference>